<dbReference type="PANTHER" id="PTHR13887:SF14">
    <property type="entry name" value="DISULFIDE BOND FORMATION PROTEIN D"/>
    <property type="match status" value="1"/>
</dbReference>
<keyword evidence="2" id="KW-0732">Signal</keyword>
<gene>
    <name evidence="9" type="ORF">JD276_09695</name>
</gene>
<keyword evidence="5" id="KW-0676">Redox-active center</keyword>
<evidence type="ECO:0000256" key="1">
    <source>
        <dbReference type="ARBA" id="ARBA00005791"/>
    </source>
</evidence>
<dbReference type="PANTHER" id="PTHR13887">
    <property type="entry name" value="GLUTATHIONE S-TRANSFERASE KAPPA"/>
    <property type="match status" value="1"/>
</dbReference>
<dbReference type="Proteomes" id="UP000608530">
    <property type="component" value="Unassembled WGS sequence"/>
</dbReference>
<evidence type="ECO:0000256" key="5">
    <source>
        <dbReference type="ARBA" id="ARBA00023284"/>
    </source>
</evidence>
<proteinExistence type="inferred from homology"/>
<accession>A0A934Q7Q4</accession>
<keyword evidence="7" id="KW-1133">Transmembrane helix</keyword>
<dbReference type="InterPro" id="IPR036249">
    <property type="entry name" value="Thioredoxin-like_sf"/>
</dbReference>
<feature type="region of interest" description="Disordered" evidence="6">
    <location>
        <begin position="44"/>
        <end position="69"/>
    </location>
</feature>
<organism evidence="9 10">
    <name type="scientific">Leucobacter chromiisoli</name>
    <dbReference type="NCBI Taxonomy" id="2796471"/>
    <lineage>
        <taxon>Bacteria</taxon>
        <taxon>Bacillati</taxon>
        <taxon>Actinomycetota</taxon>
        <taxon>Actinomycetes</taxon>
        <taxon>Micrococcales</taxon>
        <taxon>Microbacteriaceae</taxon>
        <taxon>Leucobacter</taxon>
    </lineage>
</organism>
<evidence type="ECO:0000256" key="3">
    <source>
        <dbReference type="ARBA" id="ARBA00023002"/>
    </source>
</evidence>
<dbReference type="Gene3D" id="3.40.30.10">
    <property type="entry name" value="Glutaredoxin"/>
    <property type="match status" value="1"/>
</dbReference>
<evidence type="ECO:0000256" key="2">
    <source>
        <dbReference type="ARBA" id="ARBA00022729"/>
    </source>
</evidence>
<evidence type="ECO:0000256" key="7">
    <source>
        <dbReference type="SAM" id="Phobius"/>
    </source>
</evidence>
<comment type="similarity">
    <text evidence="1">Belongs to the thioredoxin family. DsbA subfamily.</text>
</comment>
<sequence>MDRTTLERRYRLLRNYCVVLGALVIVLAVVIGMQMTALDAARSGGGADAGSSAGEGRATAEGRDGAAEACPVEARREADDPMALGDADAPVVLAEWTDFRCPYCGVFSRDTLPVLIEEYVDTGKVRIEVHDADFIEGEVSARVAVAARAAGEQGRYFEYLFAVYDDMTDDRPEITDERLLEYARQAAVPDLPRFSEDLGSEELREAVRASSDEARRLGVSSVPFFADTGTCGALQGAQPVGEFRSFLDGAVEQAEQREGEQ</sequence>
<dbReference type="EMBL" id="JAEHOH010000012">
    <property type="protein sequence ID" value="MBK0419306.1"/>
    <property type="molecule type" value="Genomic_DNA"/>
</dbReference>
<evidence type="ECO:0000256" key="6">
    <source>
        <dbReference type="SAM" id="MobiDB-lite"/>
    </source>
</evidence>
<dbReference type="GO" id="GO:0016491">
    <property type="term" value="F:oxidoreductase activity"/>
    <property type="evidence" value="ECO:0007669"/>
    <property type="project" value="UniProtKB-KW"/>
</dbReference>
<evidence type="ECO:0000256" key="4">
    <source>
        <dbReference type="ARBA" id="ARBA00023157"/>
    </source>
</evidence>
<dbReference type="AlphaFoldDB" id="A0A934Q7Q4"/>
<dbReference type="PROSITE" id="PS51352">
    <property type="entry name" value="THIOREDOXIN_2"/>
    <property type="match status" value="1"/>
</dbReference>
<name>A0A934Q7Q4_9MICO</name>
<keyword evidence="10" id="KW-1185">Reference proteome</keyword>
<protein>
    <submittedName>
        <fullName evidence="9">Thioredoxin domain-containing protein</fullName>
    </submittedName>
</protein>
<evidence type="ECO:0000259" key="8">
    <source>
        <dbReference type="PROSITE" id="PS51352"/>
    </source>
</evidence>
<feature type="domain" description="Thioredoxin" evidence="8">
    <location>
        <begin position="47"/>
        <end position="212"/>
    </location>
</feature>
<keyword evidence="4" id="KW-1015">Disulfide bond</keyword>
<dbReference type="InterPro" id="IPR013766">
    <property type="entry name" value="Thioredoxin_domain"/>
</dbReference>
<keyword evidence="7" id="KW-0472">Membrane</keyword>
<evidence type="ECO:0000313" key="10">
    <source>
        <dbReference type="Proteomes" id="UP000608530"/>
    </source>
</evidence>
<feature type="transmembrane region" description="Helical" evidence="7">
    <location>
        <begin position="12"/>
        <end position="33"/>
    </location>
</feature>
<reference evidence="9" key="1">
    <citation type="submission" date="2020-12" db="EMBL/GenBank/DDBJ databases">
        <title>Leucobacter sp. CAS1, isolated from Chromium sludge.</title>
        <authorList>
            <person name="Xu Z."/>
        </authorList>
    </citation>
    <scope>NUCLEOTIDE SEQUENCE</scope>
    <source>
        <strain evidence="9">CSA1</strain>
    </source>
</reference>
<dbReference type="InterPro" id="IPR012336">
    <property type="entry name" value="Thioredoxin-like_fold"/>
</dbReference>
<comment type="caution">
    <text evidence="9">The sequence shown here is derived from an EMBL/GenBank/DDBJ whole genome shotgun (WGS) entry which is preliminary data.</text>
</comment>
<dbReference type="SUPFAM" id="SSF52833">
    <property type="entry name" value="Thioredoxin-like"/>
    <property type="match status" value="1"/>
</dbReference>
<evidence type="ECO:0000313" key="9">
    <source>
        <dbReference type="EMBL" id="MBK0419306.1"/>
    </source>
</evidence>
<keyword evidence="7" id="KW-0812">Transmembrane</keyword>
<dbReference type="Pfam" id="PF13462">
    <property type="entry name" value="Thioredoxin_4"/>
    <property type="match status" value="1"/>
</dbReference>
<keyword evidence="3" id="KW-0560">Oxidoreductase</keyword>